<dbReference type="Proteomes" id="UP000006697">
    <property type="component" value="Chromosome"/>
</dbReference>
<dbReference type="EMBL" id="CU207211">
    <property type="protein sequence ID" value="CAL62839.1"/>
    <property type="molecule type" value="Genomic_DNA"/>
</dbReference>
<name>A4G8K2_HERAR</name>
<organism evidence="1 2">
    <name type="scientific">Herminiimonas arsenicoxydans</name>
    <dbReference type="NCBI Taxonomy" id="204773"/>
    <lineage>
        <taxon>Bacteria</taxon>
        <taxon>Pseudomonadati</taxon>
        <taxon>Pseudomonadota</taxon>
        <taxon>Betaproteobacteria</taxon>
        <taxon>Burkholderiales</taxon>
        <taxon>Oxalobacteraceae</taxon>
        <taxon>Herminiimonas</taxon>
    </lineage>
</organism>
<accession>A4G8K2</accession>
<protein>
    <submittedName>
        <fullName evidence="1">Uncharacterized protein</fullName>
    </submittedName>
</protein>
<dbReference type="KEGG" id="har:HEAR2719"/>
<dbReference type="STRING" id="204773.HEAR2719"/>
<keyword evidence="2" id="KW-1185">Reference proteome</keyword>
<gene>
    <name evidence="1" type="ordered locus">HEAR2719</name>
</gene>
<dbReference type="AlphaFoldDB" id="A4G8K2"/>
<sequence>MNEEHGVALPVPEEQLESNVPAGTQYKRVLKKTEEQAQEAALPVDFRHVQHGHGPCSCCGPYSE</sequence>
<reference evidence="1 2" key="1">
    <citation type="journal article" date="2007" name="PLoS Genet.">
        <title>A tale of two oxidation states: bacterial colonization of arsenic-rich environments.</title>
        <authorList>
            <person name="Muller D."/>
            <person name="Medigue C."/>
            <person name="Koechler S."/>
            <person name="Barbe V."/>
            <person name="Barakat M."/>
            <person name="Talla E."/>
            <person name="Bonnefoy V."/>
            <person name="Krin E."/>
            <person name="Arsene-Ploetze F."/>
            <person name="Carapito C."/>
            <person name="Chandler M."/>
            <person name="Cournoyer B."/>
            <person name="Cruveiller S."/>
            <person name="Dossat C."/>
            <person name="Duval S."/>
            <person name="Heymann M."/>
            <person name="Leize E."/>
            <person name="Lieutaud A."/>
            <person name="Lievremont D."/>
            <person name="Makita Y."/>
            <person name="Mangenot S."/>
            <person name="Nitschke W."/>
            <person name="Ortet P."/>
            <person name="Perdrial N."/>
            <person name="Schoepp B."/>
            <person name="Siguier N."/>
            <person name="Simeonova D.D."/>
            <person name="Rouy Z."/>
            <person name="Segurens B."/>
            <person name="Turlin E."/>
            <person name="Vallenet D."/>
            <person name="Van Dorsselaer A."/>
            <person name="Weiss S."/>
            <person name="Weissenbach J."/>
            <person name="Lett M.C."/>
            <person name="Danchin A."/>
            <person name="Bertin P.N."/>
        </authorList>
    </citation>
    <scope>NUCLEOTIDE SEQUENCE [LARGE SCALE GENOMIC DNA]</scope>
    <source>
        <strain evidence="2">ULPAs1</strain>
    </source>
</reference>
<evidence type="ECO:0000313" key="2">
    <source>
        <dbReference type="Proteomes" id="UP000006697"/>
    </source>
</evidence>
<proteinExistence type="predicted"/>
<evidence type="ECO:0000313" key="1">
    <source>
        <dbReference type="EMBL" id="CAL62839.1"/>
    </source>
</evidence>
<dbReference type="HOGENOM" id="CLU_2861642_0_0_4"/>
<dbReference type="OrthoDB" id="9905328at2"/>